<dbReference type="AlphaFoldDB" id="A0A067C2F0"/>
<evidence type="ECO:0008006" key="5">
    <source>
        <dbReference type="Google" id="ProtNLM"/>
    </source>
</evidence>
<proteinExistence type="inferred from homology"/>
<evidence type="ECO:0000313" key="3">
    <source>
        <dbReference type="EMBL" id="KDO20992.1"/>
    </source>
</evidence>
<feature type="region of interest" description="Disordered" evidence="2">
    <location>
        <begin position="386"/>
        <end position="526"/>
    </location>
</feature>
<organism evidence="3 4">
    <name type="scientific">Saprolegnia parasitica (strain CBS 223.65)</name>
    <dbReference type="NCBI Taxonomy" id="695850"/>
    <lineage>
        <taxon>Eukaryota</taxon>
        <taxon>Sar</taxon>
        <taxon>Stramenopiles</taxon>
        <taxon>Oomycota</taxon>
        <taxon>Saprolegniomycetes</taxon>
        <taxon>Saprolegniales</taxon>
        <taxon>Saprolegniaceae</taxon>
        <taxon>Saprolegnia</taxon>
    </lineage>
</organism>
<evidence type="ECO:0000256" key="1">
    <source>
        <dbReference type="ARBA" id="ARBA00005939"/>
    </source>
</evidence>
<evidence type="ECO:0000313" key="4">
    <source>
        <dbReference type="Proteomes" id="UP000030745"/>
    </source>
</evidence>
<dbReference type="RefSeq" id="XP_012208304.1">
    <property type="nucleotide sequence ID" value="XM_012352914.1"/>
</dbReference>
<dbReference type="InterPro" id="IPR011990">
    <property type="entry name" value="TPR-like_helical_dom_sf"/>
</dbReference>
<feature type="compositionally biased region" description="Basic and acidic residues" evidence="2">
    <location>
        <begin position="462"/>
        <end position="482"/>
    </location>
</feature>
<dbReference type="Pfam" id="PF23240">
    <property type="entry name" value="HAT_PRP39_N"/>
    <property type="match status" value="1"/>
</dbReference>
<comment type="similarity">
    <text evidence="1">Belongs to the gonadal family.</text>
</comment>
<dbReference type="VEuPathDB" id="FungiDB:SPRG_13886"/>
<dbReference type="EMBL" id="KK583298">
    <property type="protein sequence ID" value="KDO20992.1"/>
    <property type="molecule type" value="Genomic_DNA"/>
</dbReference>
<dbReference type="PANTHER" id="PTHR13054">
    <property type="entry name" value="DIGEORGE SYNDROME CRITICAL REGION 6 DGCR6 FAMILY MEMBER"/>
    <property type="match status" value="1"/>
</dbReference>
<gene>
    <name evidence="3" type="ORF">SPRG_13886</name>
</gene>
<feature type="compositionally biased region" description="Basic and acidic residues" evidence="2">
    <location>
        <begin position="417"/>
        <end position="438"/>
    </location>
</feature>
<reference evidence="3 4" key="1">
    <citation type="journal article" date="2013" name="PLoS Genet.">
        <title>Distinctive expansion of potential virulence genes in the genome of the oomycete fish pathogen Saprolegnia parasitica.</title>
        <authorList>
            <person name="Jiang R.H."/>
            <person name="de Bruijn I."/>
            <person name="Haas B.J."/>
            <person name="Belmonte R."/>
            <person name="Lobach L."/>
            <person name="Christie J."/>
            <person name="van den Ackerveken G."/>
            <person name="Bottin A."/>
            <person name="Bulone V."/>
            <person name="Diaz-Moreno S.M."/>
            <person name="Dumas B."/>
            <person name="Fan L."/>
            <person name="Gaulin E."/>
            <person name="Govers F."/>
            <person name="Grenville-Briggs L.J."/>
            <person name="Horner N.R."/>
            <person name="Levin J.Z."/>
            <person name="Mammella M."/>
            <person name="Meijer H.J."/>
            <person name="Morris P."/>
            <person name="Nusbaum C."/>
            <person name="Oome S."/>
            <person name="Phillips A.J."/>
            <person name="van Rooyen D."/>
            <person name="Rzeszutek E."/>
            <person name="Saraiva M."/>
            <person name="Secombes C.J."/>
            <person name="Seidl M.F."/>
            <person name="Snel B."/>
            <person name="Stassen J.H."/>
            <person name="Sykes S."/>
            <person name="Tripathy S."/>
            <person name="van den Berg H."/>
            <person name="Vega-Arreguin J.C."/>
            <person name="Wawra S."/>
            <person name="Young S.K."/>
            <person name="Zeng Q."/>
            <person name="Dieguez-Uribeondo J."/>
            <person name="Russ C."/>
            <person name="Tyler B.M."/>
            <person name="van West P."/>
        </authorList>
    </citation>
    <scope>NUCLEOTIDE SEQUENCE [LARGE SCALE GENOMIC DNA]</scope>
    <source>
        <strain evidence="3 4">CBS 223.65</strain>
    </source>
</reference>
<dbReference type="OMA" id="FSSRCQM"/>
<keyword evidence="4" id="KW-1185">Reference proteome</keyword>
<dbReference type="GeneID" id="24135726"/>
<dbReference type="OrthoDB" id="541719at2759"/>
<name>A0A067C2F0_SAPPC</name>
<dbReference type="KEGG" id="spar:SPRG_13886"/>
<accession>A0A067C2F0</accession>
<dbReference type="PANTHER" id="PTHR13054:SF2">
    <property type="entry name" value="PROTEIN DGCR6"/>
    <property type="match status" value="1"/>
</dbReference>
<protein>
    <recommendedName>
        <fullName evidence="5">Suppressor of forked domain-containing protein</fullName>
    </recommendedName>
</protein>
<dbReference type="Gene3D" id="1.25.40.10">
    <property type="entry name" value="Tetratricopeptide repeat domain"/>
    <property type="match status" value="1"/>
</dbReference>
<feature type="compositionally biased region" description="Pro residues" evidence="2">
    <location>
        <begin position="390"/>
        <end position="402"/>
    </location>
</feature>
<dbReference type="Proteomes" id="UP000030745">
    <property type="component" value="Unassembled WGS sequence"/>
</dbReference>
<sequence>MAGLPPLDATSVIATAKTLIISSNYLQVDSARATVPYMPVVSAHPPCTGFSTLEQYAQDTSSIGLWLAFAELEMELRQFKQATKVFELAVTKWPGSFDLWKRYIGFCLEREKFSNAKKLVLRALDTIHGEAEQAALWGLLEACTATQGDVAALRSQRIADTASASAPAPTAPTTAAAPTAPVVATTAAEPEIVVQVDAAKPTTPAVPHFKDIPMALPVIPDCKYLLFDPVDLAVTVPTPVLQMLSELLRDNNEHIFSTVFDMATAQRKQDVATLYRWQDLICMQMKEGADLFQRHHAENEKGDAASRDAFFAQQRLEFTKRCTMAQKQFVDIQGMTRKTMLSTQQRALQELRIPLMVVTTDHDMIAQQRKMTHLILEAEAVWRTQHPRATPTPAPTPKPTPAPSSYDRYSRESSSSRPDESRFHRQPEESRFHPRRADPPPMRAPHPSTYNKPVHHAPRSNDYARHDAPRHDPYARAPDVPRQEPAYGRSDAYGRHDVPRYSNTTNEYPPRQEMSRPEYGPSACSS</sequence>
<dbReference type="SUPFAM" id="SSF48452">
    <property type="entry name" value="TPR-like"/>
    <property type="match status" value="1"/>
</dbReference>
<dbReference type="InterPro" id="IPR010849">
    <property type="entry name" value="Gonadal"/>
</dbReference>
<evidence type="ECO:0000256" key="2">
    <source>
        <dbReference type="SAM" id="MobiDB-lite"/>
    </source>
</evidence>
<feature type="compositionally biased region" description="Low complexity" evidence="2">
    <location>
        <begin position="403"/>
        <end position="416"/>
    </location>
</feature>